<dbReference type="EMBL" id="QKYT01000808">
    <property type="protein sequence ID" value="RIA81363.1"/>
    <property type="molecule type" value="Genomic_DNA"/>
</dbReference>
<dbReference type="AlphaFoldDB" id="A0A397S4M5"/>
<proteinExistence type="predicted"/>
<organism evidence="1 2">
    <name type="scientific">Glomus cerebriforme</name>
    <dbReference type="NCBI Taxonomy" id="658196"/>
    <lineage>
        <taxon>Eukaryota</taxon>
        <taxon>Fungi</taxon>
        <taxon>Fungi incertae sedis</taxon>
        <taxon>Mucoromycota</taxon>
        <taxon>Glomeromycotina</taxon>
        <taxon>Glomeromycetes</taxon>
        <taxon>Glomerales</taxon>
        <taxon>Glomeraceae</taxon>
        <taxon>Glomus</taxon>
    </lineage>
</organism>
<sequence length="53" mass="6333">MSYEYCQQVMNDYEKLLTSEKGYDVIIYAGENENVKEFHKPNISPRSFKIILR</sequence>
<reference evidence="1 2" key="1">
    <citation type="submission" date="2018-06" db="EMBL/GenBank/DDBJ databases">
        <title>Comparative genomics reveals the genomic features of Rhizophagus irregularis, R. cerebriforme, R. diaphanum and Gigaspora rosea, and their symbiotic lifestyle signature.</title>
        <authorList>
            <person name="Morin E."/>
            <person name="San Clemente H."/>
            <person name="Chen E.C.H."/>
            <person name="De La Providencia I."/>
            <person name="Hainaut M."/>
            <person name="Kuo A."/>
            <person name="Kohler A."/>
            <person name="Murat C."/>
            <person name="Tang N."/>
            <person name="Roy S."/>
            <person name="Loubradou J."/>
            <person name="Henrissat B."/>
            <person name="Grigoriev I.V."/>
            <person name="Corradi N."/>
            <person name="Roux C."/>
            <person name="Martin F.M."/>
        </authorList>
    </citation>
    <scope>NUCLEOTIDE SEQUENCE [LARGE SCALE GENOMIC DNA]</scope>
    <source>
        <strain evidence="1 2">DAOM 227022</strain>
    </source>
</reference>
<evidence type="ECO:0000313" key="2">
    <source>
        <dbReference type="Proteomes" id="UP000265703"/>
    </source>
</evidence>
<comment type="caution">
    <text evidence="1">The sequence shown here is derived from an EMBL/GenBank/DDBJ whole genome shotgun (WGS) entry which is preliminary data.</text>
</comment>
<gene>
    <name evidence="1" type="ORF">C1645_837124</name>
</gene>
<accession>A0A397S4M5</accession>
<dbReference type="OrthoDB" id="2409210at2759"/>
<dbReference type="Proteomes" id="UP000265703">
    <property type="component" value="Unassembled WGS sequence"/>
</dbReference>
<evidence type="ECO:0000313" key="1">
    <source>
        <dbReference type="EMBL" id="RIA81363.1"/>
    </source>
</evidence>
<name>A0A397S4M5_9GLOM</name>
<keyword evidence="2" id="KW-1185">Reference proteome</keyword>
<protein>
    <submittedName>
        <fullName evidence="1">Uncharacterized protein</fullName>
    </submittedName>
</protein>